<reference evidence="2 3" key="1">
    <citation type="submission" date="2017-11" db="EMBL/GenBank/DDBJ databases">
        <title>Whole genome sequencing of cultured pathogen.</title>
        <authorList>
            <person name="Hoffmann M."/>
            <person name="Sanchez M."/>
            <person name="Timme R."/>
            <person name="Nudel K."/>
            <person name="Bry L."/>
        </authorList>
    </citation>
    <scope>NUCLEOTIDE SEQUENCE [LARGE SCALE GENOMIC DNA]</scope>
    <source>
        <strain evidence="2 3">216</strain>
    </source>
</reference>
<dbReference type="Pfam" id="PF13809">
    <property type="entry name" value="Tubulin_2"/>
    <property type="match status" value="1"/>
</dbReference>
<accession>A0ABC8CM53</accession>
<evidence type="ECO:0000256" key="1">
    <source>
        <dbReference type="SAM" id="MobiDB-lite"/>
    </source>
</evidence>
<dbReference type="InterPro" id="IPR025904">
    <property type="entry name" value="Tubulin-like"/>
</dbReference>
<evidence type="ECO:0000313" key="2">
    <source>
        <dbReference type="EMBL" id="ATZ09151.1"/>
    </source>
</evidence>
<dbReference type="Proteomes" id="UP000231994">
    <property type="component" value="Chromosome"/>
</dbReference>
<sequence length="1226" mass="136798">MKKFLVVGCGGSGAKTLAFIMDQLKAELRTIDPDITELPKAWQFVNIDVPLEEEAGPQKLPNVTQSGGQYVGIGSRQRYNQFDAGISETLGRSGKLGEIATWASRTPQSNDTKLADGAGQYRAIGRILTLRHLRDIRNALNAAVSEMFTQEAIQELNELNYKQSKKRTDTGSSAPVVLVVSSMAGGAGASMFLDVCRVLTTIKNLDPTSTLVFMYTPEIFSDNKAEDMAGAWPNSLAMFGEVVASQMGNSTAHDRAIFEAFDMGTPPDGPTFGRIFPIGSKMGTTGSRFGDGSAMSVYRGLGRALAGLMTSTRASDNLVSYALTNTPSGDGGRRFFGWDRDQSQGGTPWARLPWGSLGYAQISMGRDRFAEYSAQRLARSSFDRLLNGHLDKANPEAGEIQIAKRLDERLPARFQEMTLDPNWATGAPIDINTTWNWLMANFNMMAQPAAENAVRNLRNFIPIGEGRKVDEWRGELIQNLNDPQNQQYISGLLQQSAYDTAYRYANFFSDRVLETVESELAAVGVPYVREVLDRLSDALTSGDRLMPQLNELSNRFLSIGTNVLALPQGSEPILSPLTGKGQMTDPAPIVNGLLGLYHKQFYDYFLMAMAHYLKDVLQDYADENLFHLKRELKDAHEVLEKAAQSRPETNKLADVRTNEVNAWPEEVDEVVESRFKGAENEIMLTDVNAFITDYQDQMLRTIQGQHATSHVQHYDQAYPFAVRAVIRGEWDSLDANKAPNNTLAPQKRTNDEYSNRAGWVSKYLSRHPQTGEVRESQRAQYRARIRPADLLGRARDWINRRDYEFHKFNSVDLRSYLTLTPDINEVEHSQRIDRFVSAFQMALSYARPLAAVSSDMVQRIHGKDVQYTYSFSDIPFEALGNEETGIVPRLSSILSTSSIDEPSQVALRNSLNMSEQVQHIEIFGSYPNYSPIVFSSMFGYIAEDIDKQENFDGSYWSERRTRPLAAALPITETERQAMVAGWIIGRITGLIYISDQDTDKAAAHIFDDTPGGVNAWVPFPNPMLISPRRMVKKSDWMSSVLESIFIAYAKVQKNGAYGFASSMYPYQLLRGLYDDGQDFAHSGASTHPLVHRLAKFLRDGKVPGRRDAVGLGIQDRYESFVAELDKFVRGADHFIPGGMNSLPGQGMDDKPFANIRRRDIASATPYYRDLAPDVVVMAQRIRDLLGQAKTVAETPDTFEAPASRDSSSQTPRFEPEFNLTDLDDTF</sequence>
<dbReference type="AlphaFoldDB" id="A0ABC8CM53"/>
<name>A0ABC8CM53_CORST</name>
<evidence type="ECO:0008006" key="4">
    <source>
        <dbReference type="Google" id="ProtNLM"/>
    </source>
</evidence>
<gene>
    <name evidence="2" type="ORF">A9D01_10755</name>
</gene>
<dbReference type="RefSeq" id="WP_100619204.1">
    <property type="nucleotide sequence ID" value="NZ_CP024932.1"/>
</dbReference>
<organism evidence="2 3">
    <name type="scientific">Corynebacterium striatum</name>
    <dbReference type="NCBI Taxonomy" id="43770"/>
    <lineage>
        <taxon>Bacteria</taxon>
        <taxon>Bacillati</taxon>
        <taxon>Actinomycetota</taxon>
        <taxon>Actinomycetes</taxon>
        <taxon>Mycobacteriales</taxon>
        <taxon>Corynebacteriaceae</taxon>
        <taxon>Corynebacterium</taxon>
    </lineage>
</organism>
<dbReference type="EMBL" id="CP024932">
    <property type="protein sequence ID" value="ATZ09151.1"/>
    <property type="molecule type" value="Genomic_DNA"/>
</dbReference>
<proteinExistence type="predicted"/>
<feature type="region of interest" description="Disordered" evidence="1">
    <location>
        <begin position="1192"/>
        <end position="1226"/>
    </location>
</feature>
<protein>
    <recommendedName>
        <fullName evidence="4">Tubulin like</fullName>
    </recommendedName>
</protein>
<evidence type="ECO:0000313" key="3">
    <source>
        <dbReference type="Proteomes" id="UP000231994"/>
    </source>
</evidence>